<feature type="binding site" evidence="8">
    <location>
        <position position="109"/>
    </location>
    <ligand>
        <name>Zn(2+)</name>
        <dbReference type="ChEBI" id="CHEBI:29105"/>
        <label>2</label>
    </ligand>
</feature>
<dbReference type="PANTHER" id="PTHR11239">
    <property type="entry name" value="DNA-DIRECTED RNA POLYMERASE"/>
    <property type="match status" value="1"/>
</dbReference>
<feature type="zinc finger region" description="C4-type" evidence="9">
    <location>
        <begin position="10"/>
        <end position="32"/>
    </location>
</feature>
<dbReference type="InterPro" id="IPR034004">
    <property type="entry name" value="Zn_ribbon_RPA12_C"/>
</dbReference>
<dbReference type="CDD" id="cd10507">
    <property type="entry name" value="Zn-ribbon_RPA12"/>
    <property type="match status" value="1"/>
</dbReference>
<evidence type="ECO:0000256" key="5">
    <source>
        <dbReference type="ARBA" id="ARBA00022833"/>
    </source>
</evidence>
<dbReference type="PROSITE" id="PS51133">
    <property type="entry name" value="ZF_TFIIS_2"/>
    <property type="match status" value="1"/>
</dbReference>
<keyword evidence="2 7" id="KW-0240">DNA-directed RNA polymerase</keyword>
<dbReference type="GO" id="GO:0003676">
    <property type="term" value="F:nucleic acid binding"/>
    <property type="evidence" value="ECO:0007669"/>
    <property type="project" value="InterPro"/>
</dbReference>
<evidence type="ECO:0000256" key="9">
    <source>
        <dbReference type="PIRSR" id="PIRSR005586-2"/>
    </source>
</evidence>
<evidence type="ECO:0000256" key="8">
    <source>
        <dbReference type="PIRSR" id="PIRSR005586-1"/>
    </source>
</evidence>
<evidence type="ECO:0000313" key="12">
    <source>
        <dbReference type="Proteomes" id="UP000799436"/>
    </source>
</evidence>
<feature type="domain" description="TFIIS-type" evidence="10">
    <location>
        <begin position="77"/>
        <end position="117"/>
    </location>
</feature>
<dbReference type="AlphaFoldDB" id="A0A6G1LLU5"/>
<evidence type="ECO:0000256" key="6">
    <source>
        <dbReference type="ARBA" id="ARBA00023242"/>
    </source>
</evidence>
<feature type="binding site" evidence="8">
    <location>
        <position position="32"/>
    </location>
    <ligand>
        <name>Zn(2+)</name>
        <dbReference type="ChEBI" id="CHEBI:29105"/>
        <label>1</label>
    </ligand>
</feature>
<evidence type="ECO:0000313" key="11">
    <source>
        <dbReference type="EMBL" id="KAF2773532.1"/>
    </source>
</evidence>
<evidence type="ECO:0000256" key="7">
    <source>
        <dbReference type="PIRNR" id="PIRNR005586"/>
    </source>
</evidence>
<dbReference type="SUPFAM" id="SSF57783">
    <property type="entry name" value="Zinc beta-ribbon"/>
    <property type="match status" value="1"/>
</dbReference>
<evidence type="ECO:0000256" key="3">
    <source>
        <dbReference type="ARBA" id="ARBA00022723"/>
    </source>
</evidence>
<keyword evidence="12" id="KW-1185">Reference proteome</keyword>
<organism evidence="11 12">
    <name type="scientific">Teratosphaeria nubilosa</name>
    <dbReference type="NCBI Taxonomy" id="161662"/>
    <lineage>
        <taxon>Eukaryota</taxon>
        <taxon>Fungi</taxon>
        <taxon>Dikarya</taxon>
        <taxon>Ascomycota</taxon>
        <taxon>Pezizomycotina</taxon>
        <taxon>Dothideomycetes</taxon>
        <taxon>Dothideomycetidae</taxon>
        <taxon>Mycosphaerellales</taxon>
        <taxon>Teratosphaeriaceae</taxon>
        <taxon>Teratosphaeria</taxon>
    </lineage>
</organism>
<dbReference type="GO" id="GO:0006363">
    <property type="term" value="P:termination of RNA polymerase I transcription"/>
    <property type="evidence" value="ECO:0007669"/>
    <property type="project" value="TreeGrafter"/>
</dbReference>
<feature type="binding site" evidence="8">
    <location>
        <position position="13"/>
    </location>
    <ligand>
        <name>Zn(2+)</name>
        <dbReference type="ChEBI" id="CHEBI:29105"/>
        <label>1</label>
    </ligand>
</feature>
<comment type="function">
    <text evidence="7">DNA-dependent RNA polymerase catalyzes the transcription of DNA into RNA using the four ribonucleoside triphosphates as substrates.</text>
</comment>
<accession>A0A6G1LLU5</accession>
<feature type="binding site" evidence="8">
    <location>
        <position position="112"/>
    </location>
    <ligand>
        <name>Zn(2+)</name>
        <dbReference type="ChEBI" id="CHEBI:29105"/>
        <label>2</label>
    </ligand>
</feature>
<dbReference type="SMART" id="SM00440">
    <property type="entry name" value="ZnF_C2C2"/>
    <property type="match status" value="1"/>
</dbReference>
<feature type="binding site" evidence="8">
    <location>
        <position position="81"/>
    </location>
    <ligand>
        <name>Zn(2+)</name>
        <dbReference type="ChEBI" id="CHEBI:29105"/>
        <label>2</label>
    </ligand>
</feature>
<comment type="subcellular location">
    <subcellularLocation>
        <location evidence="1">Nucleus</location>
        <location evidence="1">Nucleolus</location>
    </subcellularLocation>
</comment>
<dbReference type="PANTHER" id="PTHR11239:SF14">
    <property type="entry name" value="DNA-DIRECTED RNA POLYMERASE I SUBUNIT RPA12"/>
    <property type="match status" value="1"/>
</dbReference>
<dbReference type="PIRSF" id="PIRSF005586">
    <property type="entry name" value="RNApol_RpoM"/>
    <property type="match status" value="1"/>
</dbReference>
<reference evidence="11" key="1">
    <citation type="journal article" date="2020" name="Stud. Mycol.">
        <title>101 Dothideomycetes genomes: a test case for predicting lifestyles and emergence of pathogens.</title>
        <authorList>
            <person name="Haridas S."/>
            <person name="Albert R."/>
            <person name="Binder M."/>
            <person name="Bloem J."/>
            <person name="Labutti K."/>
            <person name="Salamov A."/>
            <person name="Andreopoulos B."/>
            <person name="Baker S."/>
            <person name="Barry K."/>
            <person name="Bills G."/>
            <person name="Bluhm B."/>
            <person name="Cannon C."/>
            <person name="Castanera R."/>
            <person name="Culley D."/>
            <person name="Daum C."/>
            <person name="Ezra D."/>
            <person name="Gonzalez J."/>
            <person name="Henrissat B."/>
            <person name="Kuo A."/>
            <person name="Liang C."/>
            <person name="Lipzen A."/>
            <person name="Lutzoni F."/>
            <person name="Magnuson J."/>
            <person name="Mondo S."/>
            <person name="Nolan M."/>
            <person name="Ohm R."/>
            <person name="Pangilinan J."/>
            <person name="Park H.-J."/>
            <person name="Ramirez L."/>
            <person name="Alfaro M."/>
            <person name="Sun H."/>
            <person name="Tritt A."/>
            <person name="Yoshinaga Y."/>
            <person name="Zwiers L.-H."/>
            <person name="Turgeon B."/>
            <person name="Goodwin S."/>
            <person name="Spatafora J."/>
            <person name="Crous P."/>
            <person name="Grigoriev I."/>
        </authorList>
    </citation>
    <scope>NUCLEOTIDE SEQUENCE</scope>
    <source>
        <strain evidence="11">CBS 116005</strain>
    </source>
</reference>
<evidence type="ECO:0000256" key="1">
    <source>
        <dbReference type="ARBA" id="ARBA00004604"/>
    </source>
</evidence>
<keyword evidence="5 8" id="KW-0862">Zinc</keyword>
<name>A0A6G1LLU5_9PEZI</name>
<sequence>MALVHGLAFCTACGLLDRPFHSDQRTIGCDICKTSNQNVWPSKKVTRSKPAELPSALRKRLDGQQVAGLDETTLQKINQSCPECGNQEMEFYERQMRSADEGSTIFYHCVNCGHRYNTNN</sequence>
<gene>
    <name evidence="11" type="ORF">EJ03DRAFT_285612</name>
</gene>
<dbReference type="InterPro" id="IPR012164">
    <property type="entry name" value="Rpa12/Rpb9/Rpc10/TFS"/>
</dbReference>
<dbReference type="Pfam" id="PF01096">
    <property type="entry name" value="Zn_ribbon_TFIIS"/>
    <property type="match status" value="1"/>
</dbReference>
<keyword evidence="3 8" id="KW-0479">Metal-binding</keyword>
<proteinExistence type="inferred from homology"/>
<feature type="binding site" evidence="8">
    <location>
        <position position="84"/>
    </location>
    <ligand>
        <name>Zn(2+)</name>
        <dbReference type="ChEBI" id="CHEBI:29105"/>
        <label>2</label>
    </ligand>
</feature>
<dbReference type="GO" id="GO:0005736">
    <property type="term" value="C:RNA polymerase I complex"/>
    <property type="evidence" value="ECO:0007669"/>
    <property type="project" value="TreeGrafter"/>
</dbReference>
<dbReference type="Proteomes" id="UP000799436">
    <property type="component" value="Unassembled WGS sequence"/>
</dbReference>
<dbReference type="EMBL" id="ML995810">
    <property type="protein sequence ID" value="KAF2773532.1"/>
    <property type="molecule type" value="Genomic_DNA"/>
</dbReference>
<keyword evidence="7" id="KW-0804">Transcription</keyword>
<dbReference type="GO" id="GO:0003899">
    <property type="term" value="F:DNA-directed RNA polymerase activity"/>
    <property type="evidence" value="ECO:0007669"/>
    <property type="project" value="InterPro"/>
</dbReference>
<keyword evidence="4 9" id="KW-0863">Zinc-finger</keyword>
<dbReference type="Gene3D" id="2.20.25.10">
    <property type="match status" value="1"/>
</dbReference>
<comment type="similarity">
    <text evidence="7">Belongs to the archaeal rpoM/eukaryotic RPA12/RPB9/RPC11 RNA polymerase family.</text>
</comment>
<feature type="binding site" evidence="8">
    <location>
        <position position="10"/>
    </location>
    <ligand>
        <name>Zn(2+)</name>
        <dbReference type="ChEBI" id="CHEBI:29105"/>
        <label>1</label>
    </ligand>
</feature>
<dbReference type="InterPro" id="IPR001222">
    <property type="entry name" value="Znf_TFIIS"/>
</dbReference>
<feature type="binding site" evidence="8">
    <location>
        <position position="29"/>
    </location>
    <ligand>
        <name>Zn(2+)</name>
        <dbReference type="ChEBI" id="CHEBI:29105"/>
        <label>1</label>
    </ligand>
</feature>
<evidence type="ECO:0000256" key="2">
    <source>
        <dbReference type="ARBA" id="ARBA00022478"/>
    </source>
</evidence>
<dbReference type="GO" id="GO:0008270">
    <property type="term" value="F:zinc ion binding"/>
    <property type="evidence" value="ECO:0007669"/>
    <property type="project" value="UniProtKB-KW"/>
</dbReference>
<evidence type="ECO:0000259" key="10">
    <source>
        <dbReference type="PROSITE" id="PS51133"/>
    </source>
</evidence>
<evidence type="ECO:0000256" key="4">
    <source>
        <dbReference type="ARBA" id="ARBA00022771"/>
    </source>
</evidence>
<protein>
    <recommendedName>
        <fullName evidence="7">DNA-directed RNA polymerase subunit</fullName>
    </recommendedName>
</protein>
<keyword evidence="6 7" id="KW-0539">Nucleus</keyword>
<dbReference type="OrthoDB" id="10056816at2759"/>